<sequence length="401" mass="45296">MATRKDSVFTTPTAFFTPISQNLLVLEKVTLQSFIDEIPGFIEMLVKLQEKGFFKDKELKEYTMLEFIAELFGKNPPAMDIAAAQFLVQKLADAKISLTSLTEIEESDEKERHETTETELLTPKQLGLFAPLTTEINCYIHLLYDVLDNDLAQKPYEKTKDQENVTEKQHALQAAKISFMLQMSLADILALLFHDIARPSVNDADHGHENHCKEGSTILAPLGLDIDYSGYHAFAKYLLFTYCPPYLGLISQTSVHTLGFQGKDWSAQIAGLNELDSADLAKALFKIMLMRLIDDMSKVPESQLKNPYDESPPEYFDEAQIKKMLRKQILTQLNKLTMQSSNSETTIQEIKAKLAAATLLLLRAKDFSLNPSLYEQYADTVNPLLELLEAQKQSEQQTHGC</sequence>
<dbReference type="Proteomes" id="UP000054725">
    <property type="component" value="Unassembled WGS sequence"/>
</dbReference>
<keyword evidence="2" id="KW-1185">Reference proteome</keyword>
<evidence type="ECO:0008006" key="3">
    <source>
        <dbReference type="Google" id="ProtNLM"/>
    </source>
</evidence>
<dbReference type="AlphaFoldDB" id="A0A0W0X3K8"/>
<proteinExistence type="predicted"/>
<comment type="caution">
    <text evidence="1">The sequence shown here is derived from an EMBL/GenBank/DDBJ whole genome shotgun (WGS) entry which is preliminary data.</text>
</comment>
<protein>
    <recommendedName>
        <fullName evidence="3">HD domain-containing protein</fullName>
    </recommendedName>
</protein>
<accession>A0A0W0X3K8</accession>
<reference evidence="1 2" key="1">
    <citation type="submission" date="2015-11" db="EMBL/GenBank/DDBJ databases">
        <title>Genomic analysis of 38 Legionella species identifies large and diverse effector repertoires.</title>
        <authorList>
            <person name="Burstein D."/>
            <person name="Amaro F."/>
            <person name="Zusman T."/>
            <person name="Lifshitz Z."/>
            <person name="Cohen O."/>
            <person name="Gilbert J.A."/>
            <person name="Pupko T."/>
            <person name="Shuman H.A."/>
            <person name="Segal G."/>
        </authorList>
    </citation>
    <scope>NUCLEOTIDE SEQUENCE [LARGE SCALE GENOMIC DNA]</scope>
    <source>
        <strain evidence="1 2">ATCC 49506</strain>
    </source>
</reference>
<dbReference type="EMBL" id="LNYO01000002">
    <property type="protein sequence ID" value="KTD39171.1"/>
    <property type="molecule type" value="Genomic_DNA"/>
</dbReference>
<evidence type="ECO:0000313" key="1">
    <source>
        <dbReference type="EMBL" id="KTD39171.1"/>
    </source>
</evidence>
<dbReference type="Gene3D" id="1.10.3210.10">
    <property type="entry name" value="Hypothetical protein af1432"/>
    <property type="match status" value="1"/>
</dbReference>
<organism evidence="1 2">
    <name type="scientific">Legionella nautarum</name>
    <dbReference type="NCBI Taxonomy" id="45070"/>
    <lineage>
        <taxon>Bacteria</taxon>
        <taxon>Pseudomonadati</taxon>
        <taxon>Pseudomonadota</taxon>
        <taxon>Gammaproteobacteria</taxon>
        <taxon>Legionellales</taxon>
        <taxon>Legionellaceae</taxon>
        <taxon>Legionella</taxon>
    </lineage>
</organism>
<evidence type="ECO:0000313" key="2">
    <source>
        <dbReference type="Proteomes" id="UP000054725"/>
    </source>
</evidence>
<dbReference type="RefSeq" id="WP_058503326.1">
    <property type="nucleotide sequence ID" value="NZ_CAAAIF010000013.1"/>
</dbReference>
<gene>
    <name evidence="1" type="ORF">Lnau_0240</name>
</gene>
<name>A0A0W0X3K8_9GAMM</name>
<dbReference type="PATRIC" id="fig|45070.6.peg.249"/>
<dbReference type="OrthoDB" id="5649956at2"/>